<sequence>MKKILLIGQNGQVSTYLQGVLPADSLQVANREILDLSKVDQVQESLAALAPDLIINPAAYTAVDLAESETELAYAINRDAVAEIAQYAARHQVPLIHFSTDYVFPGDADKPYKETDVPGPTGVYGASKLAGEKAVLESGAPALILRTAWVYSNHGKNFYRTMLSLAESRDELSVVADQIGAPTYAGSIAEATKRLVDIILEQGGLRKEQSGIYHFTCAGQTSWCEFARAIFVENEVTNVTVNPIATADYPTPAKRPAFSVLDGNKLKSVFGIALPHWGTALAQCAAESKSL</sequence>
<dbReference type="Pfam" id="PF04321">
    <property type="entry name" value="RmlD_sub_bind"/>
    <property type="match status" value="1"/>
</dbReference>
<evidence type="ECO:0000256" key="3">
    <source>
        <dbReference type="ARBA" id="ARBA00012929"/>
    </source>
</evidence>
<dbReference type="PANTHER" id="PTHR10491:SF4">
    <property type="entry name" value="METHIONINE ADENOSYLTRANSFERASE 2 SUBUNIT BETA"/>
    <property type="match status" value="1"/>
</dbReference>
<dbReference type="SUPFAM" id="SSF51735">
    <property type="entry name" value="NAD(P)-binding Rossmann-fold domains"/>
    <property type="match status" value="1"/>
</dbReference>
<dbReference type="NCBIfam" id="TIGR01214">
    <property type="entry name" value="rmlD"/>
    <property type="match status" value="1"/>
</dbReference>
<organism evidence="8 9">
    <name type="scientific">Arenicella chitinivorans</name>
    <dbReference type="NCBI Taxonomy" id="1329800"/>
    <lineage>
        <taxon>Bacteria</taxon>
        <taxon>Pseudomonadati</taxon>
        <taxon>Pseudomonadota</taxon>
        <taxon>Gammaproteobacteria</taxon>
        <taxon>Arenicellales</taxon>
        <taxon>Arenicellaceae</taxon>
        <taxon>Arenicella</taxon>
    </lineage>
</organism>
<comment type="caution">
    <text evidence="8">The sequence shown here is derived from an EMBL/GenBank/DDBJ whole genome shotgun (WGS) entry which is preliminary data.</text>
</comment>
<name>A0A918RKD0_9GAMM</name>
<comment type="cofactor">
    <cofactor evidence="6">
        <name>Mg(2+)</name>
        <dbReference type="ChEBI" id="CHEBI:18420"/>
    </cofactor>
    <text evidence="6">Binds 1 Mg(2+) ion per monomer.</text>
</comment>
<dbReference type="EMBL" id="BMXA01000001">
    <property type="protein sequence ID" value="GGZ98418.1"/>
    <property type="molecule type" value="Genomic_DNA"/>
</dbReference>
<dbReference type="RefSeq" id="WP_189398293.1">
    <property type="nucleotide sequence ID" value="NZ_BMXA01000001.1"/>
</dbReference>
<dbReference type="InterPro" id="IPR029903">
    <property type="entry name" value="RmlD-like-bd"/>
</dbReference>
<reference evidence="8" key="1">
    <citation type="journal article" date="2014" name="Int. J. Syst. Evol. Microbiol.">
        <title>Complete genome sequence of Corynebacterium casei LMG S-19264T (=DSM 44701T), isolated from a smear-ripened cheese.</title>
        <authorList>
            <consortium name="US DOE Joint Genome Institute (JGI-PGF)"/>
            <person name="Walter F."/>
            <person name="Albersmeier A."/>
            <person name="Kalinowski J."/>
            <person name="Ruckert C."/>
        </authorList>
    </citation>
    <scope>NUCLEOTIDE SEQUENCE</scope>
    <source>
        <strain evidence="8">KCTC 12711</strain>
    </source>
</reference>
<comment type="pathway">
    <text evidence="1 6">Carbohydrate biosynthesis; dTDP-L-rhamnose biosynthesis.</text>
</comment>
<evidence type="ECO:0000313" key="9">
    <source>
        <dbReference type="Proteomes" id="UP000614811"/>
    </source>
</evidence>
<feature type="domain" description="RmlD-like substrate binding" evidence="7">
    <location>
        <begin position="3"/>
        <end position="288"/>
    </location>
</feature>
<evidence type="ECO:0000256" key="2">
    <source>
        <dbReference type="ARBA" id="ARBA00010944"/>
    </source>
</evidence>
<dbReference type="Gene3D" id="3.40.50.720">
    <property type="entry name" value="NAD(P)-binding Rossmann-like Domain"/>
    <property type="match status" value="1"/>
</dbReference>
<evidence type="ECO:0000259" key="7">
    <source>
        <dbReference type="Pfam" id="PF04321"/>
    </source>
</evidence>
<evidence type="ECO:0000256" key="5">
    <source>
        <dbReference type="ARBA" id="ARBA00048200"/>
    </source>
</evidence>
<comment type="function">
    <text evidence="6">Catalyzes the reduction of dTDP-6-deoxy-L-lyxo-4-hexulose to yield dTDP-L-rhamnose.</text>
</comment>
<dbReference type="Proteomes" id="UP000614811">
    <property type="component" value="Unassembled WGS sequence"/>
</dbReference>
<keyword evidence="9" id="KW-1185">Reference proteome</keyword>
<dbReference type="GO" id="GO:0008831">
    <property type="term" value="F:dTDP-4-dehydrorhamnose reductase activity"/>
    <property type="evidence" value="ECO:0007669"/>
    <property type="project" value="UniProtKB-EC"/>
</dbReference>
<reference evidence="8" key="2">
    <citation type="submission" date="2020-09" db="EMBL/GenBank/DDBJ databases">
        <authorList>
            <person name="Sun Q."/>
            <person name="Kim S."/>
        </authorList>
    </citation>
    <scope>NUCLEOTIDE SEQUENCE</scope>
    <source>
        <strain evidence="8">KCTC 12711</strain>
    </source>
</reference>
<evidence type="ECO:0000313" key="8">
    <source>
        <dbReference type="EMBL" id="GGZ98418.1"/>
    </source>
</evidence>
<dbReference type="EC" id="1.1.1.133" evidence="3 6"/>
<dbReference type="Gene3D" id="3.90.25.10">
    <property type="entry name" value="UDP-galactose 4-epimerase, domain 1"/>
    <property type="match status" value="1"/>
</dbReference>
<gene>
    <name evidence="8" type="primary">rfbD</name>
    <name evidence="8" type="ORF">GCM10008090_03600</name>
</gene>
<dbReference type="CDD" id="cd05254">
    <property type="entry name" value="dTDP_HR_like_SDR_e"/>
    <property type="match status" value="1"/>
</dbReference>
<proteinExistence type="inferred from homology"/>
<dbReference type="PANTHER" id="PTHR10491">
    <property type="entry name" value="DTDP-4-DEHYDRORHAMNOSE REDUCTASE"/>
    <property type="match status" value="1"/>
</dbReference>
<comment type="similarity">
    <text evidence="2 6">Belongs to the dTDP-4-dehydrorhamnose reductase family.</text>
</comment>
<accession>A0A918RKD0</accession>
<evidence type="ECO:0000256" key="4">
    <source>
        <dbReference type="ARBA" id="ARBA00017099"/>
    </source>
</evidence>
<keyword evidence="6" id="KW-0521">NADP</keyword>
<evidence type="ECO:0000256" key="6">
    <source>
        <dbReference type="RuleBase" id="RU364082"/>
    </source>
</evidence>
<dbReference type="InterPro" id="IPR036291">
    <property type="entry name" value="NAD(P)-bd_dom_sf"/>
</dbReference>
<comment type="catalytic activity">
    <reaction evidence="5 6">
        <text>dTDP-beta-L-rhamnose + NADP(+) = dTDP-4-dehydro-beta-L-rhamnose + NADPH + H(+)</text>
        <dbReference type="Rhea" id="RHEA:21796"/>
        <dbReference type="ChEBI" id="CHEBI:15378"/>
        <dbReference type="ChEBI" id="CHEBI:57510"/>
        <dbReference type="ChEBI" id="CHEBI:57783"/>
        <dbReference type="ChEBI" id="CHEBI:58349"/>
        <dbReference type="ChEBI" id="CHEBI:62830"/>
        <dbReference type="EC" id="1.1.1.133"/>
    </reaction>
</comment>
<evidence type="ECO:0000256" key="1">
    <source>
        <dbReference type="ARBA" id="ARBA00004781"/>
    </source>
</evidence>
<dbReference type="AlphaFoldDB" id="A0A918RKD0"/>
<dbReference type="InterPro" id="IPR005913">
    <property type="entry name" value="dTDP_dehydrorham_reduct"/>
</dbReference>
<protein>
    <recommendedName>
        <fullName evidence="4 6">dTDP-4-dehydrorhamnose reductase</fullName>
        <ecNumber evidence="3 6">1.1.1.133</ecNumber>
    </recommendedName>
</protein>
<keyword evidence="6" id="KW-0560">Oxidoreductase</keyword>